<accession>A0A1I7Y3X4</accession>
<reference evidence="2" key="1">
    <citation type="submission" date="2016-11" db="UniProtKB">
        <authorList>
            <consortium name="WormBaseParasite"/>
        </authorList>
    </citation>
    <scope>IDENTIFICATION</scope>
</reference>
<evidence type="ECO:0000313" key="1">
    <source>
        <dbReference type="Proteomes" id="UP000095287"/>
    </source>
</evidence>
<dbReference type="AlphaFoldDB" id="A0A1I7Y3X4"/>
<evidence type="ECO:0000313" key="2">
    <source>
        <dbReference type="WBParaSite" id="L893_g12477.t1"/>
    </source>
</evidence>
<keyword evidence="1" id="KW-1185">Reference proteome</keyword>
<sequence>MTPGNTFGDGMSTDRALRR</sequence>
<name>A0A1I7Y3X4_9BILA</name>
<dbReference type="Proteomes" id="UP000095287">
    <property type="component" value="Unplaced"/>
</dbReference>
<organism evidence="1 2">
    <name type="scientific">Steinernema glaseri</name>
    <dbReference type="NCBI Taxonomy" id="37863"/>
    <lineage>
        <taxon>Eukaryota</taxon>
        <taxon>Metazoa</taxon>
        <taxon>Ecdysozoa</taxon>
        <taxon>Nematoda</taxon>
        <taxon>Chromadorea</taxon>
        <taxon>Rhabditida</taxon>
        <taxon>Tylenchina</taxon>
        <taxon>Panagrolaimomorpha</taxon>
        <taxon>Strongyloidoidea</taxon>
        <taxon>Steinernematidae</taxon>
        <taxon>Steinernema</taxon>
    </lineage>
</organism>
<proteinExistence type="predicted"/>
<dbReference type="WBParaSite" id="L893_g12477.t1">
    <property type="protein sequence ID" value="L893_g12477.t1"/>
    <property type="gene ID" value="L893_g12477"/>
</dbReference>
<protein>
    <submittedName>
        <fullName evidence="2">Uncharacterized protein</fullName>
    </submittedName>
</protein>